<keyword evidence="1" id="KW-0175">Coiled coil</keyword>
<dbReference type="InterPro" id="IPR011335">
    <property type="entry name" value="Restrct_endonuc-II-like"/>
</dbReference>
<comment type="caution">
    <text evidence="4">The sequence shown here is derived from an EMBL/GenBank/DDBJ whole genome shotgun (WGS) entry which is preliminary data.</text>
</comment>
<keyword evidence="4" id="KW-0378">Hydrolase</keyword>
<dbReference type="AlphaFoldDB" id="A0A5R9GSS1"/>
<dbReference type="Pfam" id="PF04471">
    <property type="entry name" value="Mrr_cat"/>
    <property type="match status" value="1"/>
</dbReference>
<gene>
    <name evidence="4" type="ORF">FEF65_10745</name>
</gene>
<dbReference type="EMBL" id="VBRY01000010">
    <property type="protein sequence ID" value="TLS66284.1"/>
    <property type="molecule type" value="Genomic_DNA"/>
</dbReference>
<feature type="region of interest" description="Disordered" evidence="2">
    <location>
        <begin position="112"/>
        <end position="136"/>
    </location>
</feature>
<feature type="domain" description="Restriction endonuclease type IV Mrr" evidence="3">
    <location>
        <begin position="419"/>
        <end position="535"/>
    </location>
</feature>
<protein>
    <submittedName>
        <fullName evidence="4">Restriction endonuclease</fullName>
    </submittedName>
</protein>
<keyword evidence="4" id="KW-0255">Endonuclease</keyword>
<dbReference type="RefSeq" id="WP_138239815.1">
    <property type="nucleotide sequence ID" value="NZ_VBRY01000010.1"/>
</dbReference>
<evidence type="ECO:0000256" key="2">
    <source>
        <dbReference type="SAM" id="MobiDB-lite"/>
    </source>
</evidence>
<evidence type="ECO:0000256" key="1">
    <source>
        <dbReference type="SAM" id="Coils"/>
    </source>
</evidence>
<proteinExistence type="predicted"/>
<dbReference type="GO" id="GO:0015666">
    <property type="term" value="F:restriction endodeoxyribonuclease activity"/>
    <property type="evidence" value="ECO:0007669"/>
    <property type="project" value="TreeGrafter"/>
</dbReference>
<keyword evidence="5" id="KW-1185">Reference proteome</keyword>
<dbReference type="InterPro" id="IPR052906">
    <property type="entry name" value="Type_IV_Methyl-Rstrct_Enzyme"/>
</dbReference>
<dbReference type="PANTHER" id="PTHR30015:SF7">
    <property type="entry name" value="TYPE IV METHYL-DIRECTED RESTRICTION ENZYME ECOKMRR"/>
    <property type="match status" value="1"/>
</dbReference>
<evidence type="ECO:0000313" key="5">
    <source>
        <dbReference type="Proteomes" id="UP000306585"/>
    </source>
</evidence>
<dbReference type="Proteomes" id="UP000306585">
    <property type="component" value="Unassembled WGS sequence"/>
</dbReference>
<dbReference type="GO" id="GO:0009307">
    <property type="term" value="P:DNA restriction-modification system"/>
    <property type="evidence" value="ECO:0007669"/>
    <property type="project" value="InterPro"/>
</dbReference>
<sequence length="556" mass="61861">MSLVTHSDVEPKYTSTGRQSGWMIELRHNGLNETRHLSASEISILQGKVNNQLATWEKKYARVCDVQDKKDKEEQAQERTAQAKEALEAIENILSHTLGIDDAVDWNDVKNTQPFKTAKPRKPNSKPIPSEPSRSSFMKPVPFMKTLFGQKQKIVSAQEAEYAAAIEQWRKDKSAVESENAAIVKAHEKAVAEWNDAKAKYEAEQVEFNAKIEQLRAAYGDKNAEAIVEYCEMVLNNSEYPDSFPKDFEIQYNEANGMLLIDYQLPSIENIPNLTVVKYVKSRDEFDEKYLAQSARERLFDSAVYQITLRTIHEILEADVINAISSVTFNGIVTAVNPATGNEETKCILSLQAAKEEFCQINLGSVDPKTCFKALKGVGSSKLSSITPVRPILELDKSDKRFRDHYEVAGGMDESTNLAAMPWEDFEHLVRELFEKEFAANGGEVKVTQASADGGVDAVAFDPDPIRGGKIVIQAKRYTNTVGVAAVRDLYGTVMNEGATKGILVTTSDYGPDSYEFAKGKPLTLLSGGNLLHLLEKHGHSAKIDIKEAKLLMKNQ</sequence>
<dbReference type="Gene3D" id="3.40.1350.10">
    <property type="match status" value="1"/>
</dbReference>
<feature type="coiled-coil region" evidence="1">
    <location>
        <begin position="66"/>
        <end position="93"/>
    </location>
</feature>
<dbReference type="SUPFAM" id="SSF52980">
    <property type="entry name" value="Restriction endonuclease-like"/>
    <property type="match status" value="1"/>
</dbReference>
<accession>A0A5R9GSS1</accession>
<dbReference type="InterPro" id="IPR011856">
    <property type="entry name" value="tRNA_endonuc-like_dom_sf"/>
</dbReference>
<dbReference type="GO" id="GO:0003677">
    <property type="term" value="F:DNA binding"/>
    <property type="evidence" value="ECO:0007669"/>
    <property type="project" value="InterPro"/>
</dbReference>
<feature type="coiled-coil region" evidence="1">
    <location>
        <begin position="184"/>
        <end position="218"/>
    </location>
</feature>
<organism evidence="4 5">
    <name type="scientific">Mariprofundus erugo</name>
    <dbReference type="NCBI Taxonomy" id="2528639"/>
    <lineage>
        <taxon>Bacteria</taxon>
        <taxon>Pseudomonadati</taxon>
        <taxon>Pseudomonadota</taxon>
        <taxon>Candidatius Mariprofundia</taxon>
        <taxon>Mariprofundales</taxon>
        <taxon>Mariprofundaceae</taxon>
        <taxon>Mariprofundus</taxon>
    </lineage>
</organism>
<dbReference type="InterPro" id="IPR007560">
    <property type="entry name" value="Restrct_endonuc_IV_Mrr"/>
</dbReference>
<keyword evidence="4" id="KW-0540">Nuclease</keyword>
<dbReference type="PANTHER" id="PTHR30015">
    <property type="entry name" value="MRR RESTRICTION SYSTEM PROTEIN"/>
    <property type="match status" value="1"/>
</dbReference>
<evidence type="ECO:0000313" key="4">
    <source>
        <dbReference type="EMBL" id="TLS66284.1"/>
    </source>
</evidence>
<name>A0A5R9GSS1_9PROT</name>
<reference evidence="4 5" key="1">
    <citation type="journal article" date="2019" name="Appl. Environ. Microbiol.">
        <title>Environmental Evidence and Genomic Insight of Iron-oxidizing Bacteria Preference Towards More Corrosion Resistant Stainless Steel at Higher Salinities.</title>
        <authorList>
            <person name="Garrison C.E."/>
            <person name="Price K.A."/>
            <person name="Field E.K."/>
        </authorList>
    </citation>
    <scope>NUCLEOTIDE SEQUENCE [LARGE SCALE GENOMIC DNA]</scope>
    <source>
        <strain evidence="4 5">P3</strain>
    </source>
</reference>
<evidence type="ECO:0000259" key="3">
    <source>
        <dbReference type="Pfam" id="PF04471"/>
    </source>
</evidence>